<keyword evidence="1" id="KW-0812">Transmembrane</keyword>
<evidence type="ECO:0000313" key="2">
    <source>
        <dbReference type="EMBL" id="GLI01714.1"/>
    </source>
</evidence>
<sequence length="76" mass="8058">MKLTRLNPTAVFLATLALVLVALFTPGVVGGLLMLALAGGLIYLMTRSWPVQTPANRAIRLVILTLLIAGALTKIM</sequence>
<dbReference type="Proteomes" id="UP001144280">
    <property type="component" value="Unassembled WGS sequence"/>
</dbReference>
<keyword evidence="3" id="KW-1185">Reference proteome</keyword>
<dbReference type="RefSeq" id="WP_281902951.1">
    <property type="nucleotide sequence ID" value="NZ_BSDI01000048.1"/>
</dbReference>
<proteinExistence type="predicted"/>
<comment type="caution">
    <text evidence="2">The sequence shown here is derived from an EMBL/GenBank/DDBJ whole genome shotgun (WGS) entry which is preliminary data.</text>
</comment>
<feature type="transmembrane region" description="Helical" evidence="1">
    <location>
        <begin position="12"/>
        <end position="45"/>
    </location>
</feature>
<gene>
    <name evidence="2" type="ORF">Pa4123_69900</name>
</gene>
<protein>
    <submittedName>
        <fullName evidence="2">Uncharacterized protein</fullName>
    </submittedName>
</protein>
<reference evidence="2" key="1">
    <citation type="submission" date="2022-12" db="EMBL/GenBank/DDBJ databases">
        <title>New Phytohabitans aurantiacus sp. RD004123 nov., an actinomycete isolated from soil.</title>
        <authorList>
            <person name="Triningsih D.W."/>
            <person name="Harunari E."/>
            <person name="Igarashi Y."/>
        </authorList>
    </citation>
    <scope>NUCLEOTIDE SEQUENCE</scope>
    <source>
        <strain evidence="2">RD004123</strain>
    </source>
</reference>
<organism evidence="2 3">
    <name type="scientific">Phytohabitans aurantiacus</name>
    <dbReference type="NCBI Taxonomy" id="3016789"/>
    <lineage>
        <taxon>Bacteria</taxon>
        <taxon>Bacillati</taxon>
        <taxon>Actinomycetota</taxon>
        <taxon>Actinomycetes</taxon>
        <taxon>Micromonosporales</taxon>
        <taxon>Micromonosporaceae</taxon>
    </lineage>
</organism>
<keyword evidence="1" id="KW-0472">Membrane</keyword>
<feature type="transmembrane region" description="Helical" evidence="1">
    <location>
        <begin position="57"/>
        <end position="75"/>
    </location>
</feature>
<evidence type="ECO:0000313" key="3">
    <source>
        <dbReference type="Proteomes" id="UP001144280"/>
    </source>
</evidence>
<evidence type="ECO:0000256" key="1">
    <source>
        <dbReference type="SAM" id="Phobius"/>
    </source>
</evidence>
<dbReference type="EMBL" id="BSDI01000048">
    <property type="protein sequence ID" value="GLI01714.1"/>
    <property type="molecule type" value="Genomic_DNA"/>
</dbReference>
<accession>A0ABQ5R4J7</accession>
<keyword evidence="1" id="KW-1133">Transmembrane helix</keyword>
<name>A0ABQ5R4J7_9ACTN</name>